<dbReference type="CDD" id="cd05833">
    <property type="entry name" value="Ribosomal_P2"/>
    <property type="match status" value="1"/>
</dbReference>
<evidence type="ECO:0000259" key="7">
    <source>
        <dbReference type="Pfam" id="PF13456"/>
    </source>
</evidence>
<dbReference type="EMBL" id="JADBGQ010000004">
    <property type="protein sequence ID" value="KAG5401597.1"/>
    <property type="molecule type" value="Genomic_DNA"/>
</dbReference>
<organism evidence="8 9">
    <name type="scientific">Brassica rapa subsp. trilocularis</name>
    <dbReference type="NCBI Taxonomy" id="1813537"/>
    <lineage>
        <taxon>Eukaryota</taxon>
        <taxon>Viridiplantae</taxon>
        <taxon>Streptophyta</taxon>
        <taxon>Embryophyta</taxon>
        <taxon>Tracheophyta</taxon>
        <taxon>Spermatophyta</taxon>
        <taxon>Magnoliopsida</taxon>
        <taxon>eudicotyledons</taxon>
        <taxon>Gunneridae</taxon>
        <taxon>Pentapetalae</taxon>
        <taxon>rosids</taxon>
        <taxon>malvids</taxon>
        <taxon>Brassicales</taxon>
        <taxon>Brassicaceae</taxon>
        <taxon>Brassiceae</taxon>
        <taxon>Brassica</taxon>
    </lineage>
</organism>
<gene>
    <name evidence="8" type="primary">A04p026540.1_BraROA</name>
    <name evidence="8" type="ORF">IGI04_016204</name>
</gene>
<dbReference type="Gene3D" id="1.10.10.1410">
    <property type="match status" value="1"/>
</dbReference>
<sequence length="353" mass="37901">MKKKVHDLIDAPSNSWNINLVRQVIAEDDVELVVNSKFAINRSDSVIWGLAKNERYDSKSGYKLLNGHLKEIGEGLHVDPGESHLWSKPPVSWVKCNIGSSWDSSSLFGGAGWIIRDAHGKALLHSRRSFNHVLSAVQMDLMALAWATSAVVDLKLKNVIFEFSSAEAAMIIQNPLLSPFNYKNCYEILRSVQAIVRSKLQLVSVTSNNAASAIAVSVTRDLRHHSFPPPPARSPSTSAKMKVVAAFLLAVLSGKACPTSADIKVILNSVGCETEDSQIELLLKEVNGKDVAELIAVGREKLASVPSGGGGVAMASAPSAGGGGGAAPAEAKKEEKKEEKEESDDDMGFSLFE</sequence>
<dbReference type="InterPro" id="IPR044076">
    <property type="entry name" value="Ribosomal_P2"/>
</dbReference>
<dbReference type="HAMAP" id="MF_01478">
    <property type="entry name" value="Ribosomal_L12_arch"/>
    <property type="match status" value="1"/>
</dbReference>
<dbReference type="InterPro" id="IPR027534">
    <property type="entry name" value="Ribosomal_P1/P2"/>
</dbReference>
<dbReference type="Pfam" id="PF00428">
    <property type="entry name" value="Ribosomal_60s"/>
    <property type="match status" value="1"/>
</dbReference>
<protein>
    <recommendedName>
        <fullName evidence="7">RNase H type-1 domain-containing protein</fullName>
    </recommendedName>
</protein>
<dbReference type="CDD" id="cd06222">
    <property type="entry name" value="RNase_H_like"/>
    <property type="match status" value="1"/>
</dbReference>
<comment type="function">
    <text evidence="1">Plays an important role in the elongation step of protein synthesis.</text>
</comment>
<evidence type="ECO:0000256" key="2">
    <source>
        <dbReference type="ARBA" id="ARBA00005436"/>
    </source>
</evidence>
<evidence type="ECO:0000256" key="6">
    <source>
        <dbReference type="SAM" id="MobiDB-lite"/>
    </source>
</evidence>
<keyword evidence="4" id="KW-0689">Ribosomal protein</keyword>
<keyword evidence="9" id="KW-1185">Reference proteome</keyword>
<dbReference type="InterPro" id="IPR002156">
    <property type="entry name" value="RNaseH_domain"/>
</dbReference>
<name>A0ABQ7MS90_BRACM</name>
<feature type="domain" description="RNase H type-1" evidence="7">
    <location>
        <begin position="101"/>
        <end position="215"/>
    </location>
</feature>
<comment type="similarity">
    <text evidence="2">Belongs to the eukaryotic ribosomal protein P1/P2 family.</text>
</comment>
<evidence type="ECO:0000256" key="3">
    <source>
        <dbReference type="ARBA" id="ARBA00011266"/>
    </source>
</evidence>
<comment type="subunit">
    <text evidence="3">P1 and P2 exist as dimers at the large ribosomal subunit.</text>
</comment>
<dbReference type="Proteomes" id="UP000823674">
    <property type="component" value="Chromosome A04"/>
</dbReference>
<comment type="caution">
    <text evidence="8">The sequence shown here is derived from an EMBL/GenBank/DDBJ whole genome shotgun (WGS) entry which is preliminary data.</text>
</comment>
<dbReference type="InterPro" id="IPR038716">
    <property type="entry name" value="P1/P2_N_sf"/>
</dbReference>
<reference evidence="8 9" key="1">
    <citation type="submission" date="2021-03" db="EMBL/GenBank/DDBJ databases">
        <authorList>
            <person name="King G.J."/>
            <person name="Bancroft I."/>
            <person name="Baten A."/>
            <person name="Bloomfield J."/>
            <person name="Borpatragohain P."/>
            <person name="He Z."/>
            <person name="Irish N."/>
            <person name="Irwin J."/>
            <person name="Liu K."/>
            <person name="Mauleon R.P."/>
            <person name="Moore J."/>
            <person name="Morris R."/>
            <person name="Ostergaard L."/>
            <person name="Wang B."/>
            <person name="Wells R."/>
        </authorList>
    </citation>
    <scope>NUCLEOTIDE SEQUENCE [LARGE SCALE GENOMIC DNA]</scope>
    <source>
        <strain evidence="8">R-o-18</strain>
        <tissue evidence="8">Leaf</tissue>
    </source>
</reference>
<dbReference type="PANTHER" id="PTHR21141:SF91">
    <property type="entry name" value="GENOME ASSEMBLY, CHROMOSOME: A04"/>
    <property type="match status" value="1"/>
</dbReference>
<feature type="region of interest" description="Disordered" evidence="6">
    <location>
        <begin position="305"/>
        <end position="353"/>
    </location>
</feature>
<evidence type="ECO:0000256" key="5">
    <source>
        <dbReference type="ARBA" id="ARBA00023274"/>
    </source>
</evidence>
<keyword evidence="5" id="KW-0687">Ribonucleoprotein</keyword>
<evidence type="ECO:0000256" key="1">
    <source>
        <dbReference type="ARBA" id="ARBA00003362"/>
    </source>
</evidence>
<dbReference type="PANTHER" id="PTHR21141">
    <property type="entry name" value="60S ACIDIC RIBOSOMAL PROTEIN FAMILY MEMBER"/>
    <property type="match status" value="1"/>
</dbReference>
<evidence type="ECO:0000313" key="8">
    <source>
        <dbReference type="EMBL" id="KAG5401597.1"/>
    </source>
</evidence>
<dbReference type="Pfam" id="PF13456">
    <property type="entry name" value="RVT_3"/>
    <property type="match status" value="1"/>
</dbReference>
<accession>A0ABQ7MS90</accession>
<evidence type="ECO:0000313" key="9">
    <source>
        <dbReference type="Proteomes" id="UP000823674"/>
    </source>
</evidence>
<evidence type="ECO:0000256" key="4">
    <source>
        <dbReference type="ARBA" id="ARBA00022980"/>
    </source>
</evidence>
<proteinExistence type="inferred from homology"/>
<dbReference type="InterPro" id="IPR044730">
    <property type="entry name" value="RNase_H-like_dom_plant"/>
</dbReference>
<feature type="compositionally biased region" description="Basic and acidic residues" evidence="6">
    <location>
        <begin position="330"/>
        <end position="340"/>
    </location>
</feature>